<feature type="domain" description="Nucleoside phosphorylase" evidence="6">
    <location>
        <begin position="2"/>
        <end position="225"/>
    </location>
</feature>
<proteinExistence type="predicted"/>
<organism evidence="7">
    <name type="scientific">Buchnera aphidicola</name>
    <name type="common">Anoecia corni</name>
    <dbReference type="NCBI Taxonomy" id="2994477"/>
    <lineage>
        <taxon>Bacteria</taxon>
        <taxon>Pseudomonadati</taxon>
        <taxon>Pseudomonadota</taxon>
        <taxon>Gammaproteobacteria</taxon>
        <taxon>Enterobacterales</taxon>
        <taxon>Erwiniaceae</taxon>
        <taxon>Buchnera</taxon>
    </lineage>
</organism>
<dbReference type="NCBIfam" id="TIGR01704">
    <property type="entry name" value="MTA_SAH-Nsdase"/>
    <property type="match status" value="1"/>
</dbReference>
<dbReference type="Gene3D" id="3.40.50.1580">
    <property type="entry name" value="Nucleoside phosphorylase domain"/>
    <property type="match status" value="1"/>
</dbReference>
<sequence>MKIGIIGATYEEIKNIKKKCNHIKKKTIENHNFYDGYIYNINVILVHSGIGKVFSSIMSTLLIKNYLVNGIINIGSCGRFNKKLNIGDIIISDSVQYHDVNLESFGYKKNQIAGCPQTFHSYYPFVQLAQYCSKLLKITFYIGKMISGDSFITNIKKINIKNLKKKPLSIDMESASIAQVCLFFQKPFISIRSISDFSNNNSVFSYYKNKKKSIKNYSNLVLSMLENIKKIKLSYNKN</sequence>
<dbReference type="InterPro" id="IPR010049">
    <property type="entry name" value="MTA_SAH_Nsdase"/>
</dbReference>
<keyword evidence="3" id="KW-0028">Amino-acid biosynthesis</keyword>
<dbReference type="CDD" id="cd09008">
    <property type="entry name" value="MTAN"/>
    <property type="match status" value="1"/>
</dbReference>
<gene>
    <name evidence="7" type="primary">mtnN</name>
    <name evidence="7" type="ORF">BUANCORI2928_169</name>
</gene>
<evidence type="ECO:0000313" key="7">
    <source>
        <dbReference type="EMBL" id="CAL4042713.1"/>
    </source>
</evidence>
<dbReference type="GO" id="GO:0009164">
    <property type="term" value="P:nucleoside catabolic process"/>
    <property type="evidence" value="ECO:0007669"/>
    <property type="project" value="InterPro"/>
</dbReference>
<dbReference type="PANTHER" id="PTHR46832:SF1">
    <property type="entry name" value="5'-METHYLTHIOADENOSINE_S-ADENOSYLHOMOCYSTEINE NUCLEOSIDASE"/>
    <property type="match status" value="1"/>
</dbReference>
<accession>A0AAT9IG98</accession>
<protein>
    <recommendedName>
        <fullName evidence="2">adenosylhomocysteine nucleosidase</fullName>
        <ecNumber evidence="2">3.2.2.9</ecNumber>
    </recommendedName>
</protein>
<dbReference type="EMBL" id="OZ060371">
    <property type="protein sequence ID" value="CAL4042713.1"/>
    <property type="molecule type" value="Genomic_DNA"/>
</dbReference>
<comment type="pathway">
    <text evidence="1">Amino-acid biosynthesis; L-methionine biosynthesis via salvage pathway; S-methyl-5-thio-alpha-D-ribose 1-phosphate from S-methyl-5'-thioadenosine (hydrolase route): step 1/2.</text>
</comment>
<evidence type="ECO:0000256" key="5">
    <source>
        <dbReference type="ARBA" id="ARBA00023167"/>
    </source>
</evidence>
<dbReference type="InterPro" id="IPR000845">
    <property type="entry name" value="Nucleoside_phosphorylase_d"/>
</dbReference>
<reference evidence="7" key="1">
    <citation type="submission" date="2024-06" db="EMBL/GenBank/DDBJ databases">
        <authorList>
            <person name="Manzano-Marin A."/>
            <person name="Manzano-Marin A."/>
            <person name="Alejandro Manzano Marin A."/>
        </authorList>
    </citation>
    <scope>NUCLEOTIDE SEQUENCE</scope>
    <source>
        <strain evidence="7">Ancorni-2928</strain>
    </source>
</reference>
<dbReference type="InterPro" id="IPR035994">
    <property type="entry name" value="Nucleoside_phosphorylase_sf"/>
</dbReference>
<evidence type="ECO:0000256" key="3">
    <source>
        <dbReference type="ARBA" id="ARBA00022605"/>
    </source>
</evidence>
<dbReference type="SUPFAM" id="SSF53167">
    <property type="entry name" value="Purine and uridine phosphorylases"/>
    <property type="match status" value="1"/>
</dbReference>
<evidence type="ECO:0000259" key="6">
    <source>
        <dbReference type="Pfam" id="PF01048"/>
    </source>
</evidence>
<name>A0AAT9IG98_9GAMM</name>
<keyword evidence="5" id="KW-0486">Methionine biosynthesis</keyword>
<dbReference type="GO" id="GO:0019284">
    <property type="term" value="P:L-methionine salvage from S-adenosylmethionine"/>
    <property type="evidence" value="ECO:0007669"/>
    <property type="project" value="TreeGrafter"/>
</dbReference>
<dbReference type="GO" id="GO:0008930">
    <property type="term" value="F:methylthioadenosine nucleosidase activity"/>
    <property type="evidence" value="ECO:0007669"/>
    <property type="project" value="InterPro"/>
</dbReference>
<evidence type="ECO:0000256" key="4">
    <source>
        <dbReference type="ARBA" id="ARBA00022801"/>
    </source>
</evidence>
<dbReference type="EC" id="3.2.2.9" evidence="2"/>
<dbReference type="AlphaFoldDB" id="A0AAT9IG98"/>
<evidence type="ECO:0000256" key="2">
    <source>
        <dbReference type="ARBA" id="ARBA00011974"/>
    </source>
</evidence>
<dbReference type="PANTHER" id="PTHR46832">
    <property type="entry name" value="5'-METHYLTHIOADENOSINE/S-ADENOSYLHOMOCYSTEINE NUCLEOSIDASE"/>
    <property type="match status" value="1"/>
</dbReference>
<dbReference type="GO" id="GO:0005829">
    <property type="term" value="C:cytosol"/>
    <property type="evidence" value="ECO:0007669"/>
    <property type="project" value="TreeGrafter"/>
</dbReference>
<dbReference type="GO" id="GO:0008782">
    <property type="term" value="F:adenosylhomocysteine nucleosidase activity"/>
    <property type="evidence" value="ECO:0007669"/>
    <property type="project" value="UniProtKB-EC"/>
</dbReference>
<dbReference type="GO" id="GO:0019509">
    <property type="term" value="P:L-methionine salvage from methylthioadenosine"/>
    <property type="evidence" value="ECO:0007669"/>
    <property type="project" value="InterPro"/>
</dbReference>
<keyword evidence="7" id="KW-0326">Glycosidase</keyword>
<keyword evidence="4 7" id="KW-0378">Hydrolase</keyword>
<evidence type="ECO:0000256" key="1">
    <source>
        <dbReference type="ARBA" id="ARBA00004945"/>
    </source>
</evidence>
<dbReference type="NCBIfam" id="NF004079">
    <property type="entry name" value="PRK05584.1"/>
    <property type="match status" value="1"/>
</dbReference>
<dbReference type="Pfam" id="PF01048">
    <property type="entry name" value="PNP_UDP_1"/>
    <property type="match status" value="1"/>
</dbReference>